<evidence type="ECO:0000313" key="4">
    <source>
        <dbReference type="Proteomes" id="UP000245396"/>
    </source>
</evidence>
<dbReference type="STRING" id="1192868.GCA_000304395_02138"/>
<evidence type="ECO:0000256" key="2">
    <source>
        <dbReference type="SAM" id="MobiDB-lite"/>
    </source>
</evidence>
<evidence type="ECO:0000313" key="3">
    <source>
        <dbReference type="EMBL" id="PWJ82387.1"/>
    </source>
</evidence>
<proteinExistence type="predicted"/>
<organism evidence="3 4">
    <name type="scientific">Pseudaminobacter salicylatoxidans</name>
    <dbReference type="NCBI Taxonomy" id="93369"/>
    <lineage>
        <taxon>Bacteria</taxon>
        <taxon>Pseudomonadati</taxon>
        <taxon>Pseudomonadota</taxon>
        <taxon>Alphaproteobacteria</taxon>
        <taxon>Hyphomicrobiales</taxon>
        <taxon>Phyllobacteriaceae</taxon>
        <taxon>Pseudaminobacter</taxon>
    </lineage>
</organism>
<feature type="region of interest" description="Disordered" evidence="2">
    <location>
        <begin position="53"/>
        <end position="74"/>
    </location>
</feature>
<dbReference type="AlphaFoldDB" id="A0A316C1E5"/>
<keyword evidence="4" id="KW-1185">Reference proteome</keyword>
<comment type="caution">
    <text evidence="3">The sequence shown here is derived from an EMBL/GenBank/DDBJ whole genome shotgun (WGS) entry which is preliminary data.</text>
</comment>
<evidence type="ECO:0000256" key="1">
    <source>
        <dbReference type="SAM" id="Coils"/>
    </source>
</evidence>
<reference evidence="3 4" key="1">
    <citation type="submission" date="2018-05" db="EMBL/GenBank/DDBJ databases">
        <title>Genomic Encyclopedia of Type Strains, Phase IV (KMG-IV): sequencing the most valuable type-strain genomes for metagenomic binning, comparative biology and taxonomic classification.</title>
        <authorList>
            <person name="Goeker M."/>
        </authorList>
    </citation>
    <scope>NUCLEOTIDE SEQUENCE [LARGE SCALE GENOMIC DNA]</scope>
    <source>
        <strain evidence="3 4">DSM 6986</strain>
    </source>
</reference>
<sequence length="137" mass="15983">MAWFKIRTAGPFRVRSKQRDDETDVQRIAKLCGFLDDFRTAITRERDGLRARHESTMERAAFSQQSLENDRPDPAMSLIVDELTDAMMRYEARLRTLERQLAFVTEMRDWADRFPLENGAICDCRQTAGSEHINPRS</sequence>
<dbReference type="RefSeq" id="WP_109613391.1">
    <property type="nucleotide sequence ID" value="NZ_QGGG01000009.1"/>
</dbReference>
<protein>
    <submittedName>
        <fullName evidence="3">Uncharacterized protein</fullName>
    </submittedName>
</protein>
<dbReference type="Proteomes" id="UP000245396">
    <property type="component" value="Unassembled WGS sequence"/>
</dbReference>
<feature type="coiled-coil region" evidence="1">
    <location>
        <begin position="80"/>
        <end position="107"/>
    </location>
</feature>
<dbReference type="OrthoDB" id="8115673at2"/>
<name>A0A316C1E5_PSESE</name>
<gene>
    <name evidence="3" type="ORF">C7441_109156</name>
</gene>
<dbReference type="EMBL" id="QGGG01000009">
    <property type="protein sequence ID" value="PWJ82387.1"/>
    <property type="molecule type" value="Genomic_DNA"/>
</dbReference>
<keyword evidence="1" id="KW-0175">Coiled coil</keyword>
<accession>A0A316C1E5</accession>